<evidence type="ECO:0000256" key="4">
    <source>
        <dbReference type="ARBA" id="ARBA00010617"/>
    </source>
</evidence>
<evidence type="ECO:0000256" key="2">
    <source>
        <dbReference type="ARBA" id="ARBA00004174"/>
    </source>
</evidence>
<dbReference type="InterPro" id="IPR050476">
    <property type="entry name" value="Insect_CytP450_Detox"/>
</dbReference>
<comment type="cofactor">
    <cofactor evidence="1 13">
        <name>heme</name>
        <dbReference type="ChEBI" id="CHEBI:30413"/>
    </cofactor>
</comment>
<evidence type="ECO:0000256" key="11">
    <source>
        <dbReference type="ARBA" id="ARBA00023033"/>
    </source>
</evidence>
<sequence>MRLPLEYPSFFIRSQEDNRFLKMLVSIILALGLAVLLIWLLSRPFYWAGKGIKYLTPKPIVGNFGQISKGLMALNESLYNAFPEEKLYGLHVYLTPGIFIRDPDLMVDVCIKDYDHFTDNGLGSNQETDLTGGNLLFLHGQQWKEVRGKVSPFFTPMKIKAMLSSVDVTLPKAVKVLDEAIRIGEPCNQPEFLNQIVNDVITQAVFGIESDVYEEDSKFKPLASIFFSPKTNLMFTVKNFSRTVFKLLKLQSFDKDAALFLEGIVRDLMDYRNKNNIQGHDFVQGMMDIMEKHGNKGNGTVEYFPDGTRKPKYDFDEMFLHAFIIFLGGVESTATTMTWLFYELAKNQEVQDRCREEVMEVVESKGRHPTLDDVNELPYITAVIKEAVRMYPAFVLMSRVCTKTYTFKEHNLTLYPGQVVVFPSTSVQRDPKYFPDPNTFIPDRFMGEEPRTGLISTFGLGPKLCLGKSFANYEMLLVVTRLLQKYRFKISQKTQVPLIPHPTRPINCPSTTLWLDVSHV</sequence>
<evidence type="ECO:0000256" key="15">
    <source>
        <dbReference type="SAM" id="Phobius"/>
    </source>
</evidence>
<dbReference type="GO" id="GO:0020037">
    <property type="term" value="F:heme binding"/>
    <property type="evidence" value="ECO:0007669"/>
    <property type="project" value="InterPro"/>
</dbReference>
<accession>A0A146MCQ8</accession>
<keyword evidence="12 15" id="KW-0472">Membrane</keyword>
<keyword evidence="7" id="KW-0256">Endoplasmic reticulum</keyword>
<proteinExistence type="inferred from homology"/>
<evidence type="ECO:0000256" key="5">
    <source>
        <dbReference type="ARBA" id="ARBA00022617"/>
    </source>
</evidence>
<dbReference type="GO" id="GO:0005506">
    <property type="term" value="F:iron ion binding"/>
    <property type="evidence" value="ECO:0007669"/>
    <property type="project" value="InterPro"/>
</dbReference>
<dbReference type="GO" id="GO:0004497">
    <property type="term" value="F:monooxygenase activity"/>
    <property type="evidence" value="ECO:0007669"/>
    <property type="project" value="UniProtKB-KW"/>
</dbReference>
<evidence type="ECO:0000256" key="3">
    <source>
        <dbReference type="ARBA" id="ARBA00004406"/>
    </source>
</evidence>
<evidence type="ECO:0000256" key="10">
    <source>
        <dbReference type="ARBA" id="ARBA00023004"/>
    </source>
</evidence>
<keyword evidence="9 14" id="KW-0560">Oxidoreductase</keyword>
<dbReference type="PRINTS" id="PR00385">
    <property type="entry name" value="P450"/>
</dbReference>
<dbReference type="CDD" id="cd11056">
    <property type="entry name" value="CYP6-like"/>
    <property type="match status" value="1"/>
</dbReference>
<keyword evidence="11 14" id="KW-0503">Monooxygenase</keyword>
<dbReference type="InterPro" id="IPR036396">
    <property type="entry name" value="Cyt_P450_sf"/>
</dbReference>
<keyword evidence="15" id="KW-0812">Transmembrane</keyword>
<dbReference type="InterPro" id="IPR017972">
    <property type="entry name" value="Cyt_P450_CS"/>
</dbReference>
<organism evidence="16">
    <name type="scientific">Lygus hesperus</name>
    <name type="common">Western plant bug</name>
    <dbReference type="NCBI Taxonomy" id="30085"/>
    <lineage>
        <taxon>Eukaryota</taxon>
        <taxon>Metazoa</taxon>
        <taxon>Ecdysozoa</taxon>
        <taxon>Arthropoda</taxon>
        <taxon>Hexapoda</taxon>
        <taxon>Insecta</taxon>
        <taxon>Pterygota</taxon>
        <taxon>Neoptera</taxon>
        <taxon>Paraneoptera</taxon>
        <taxon>Hemiptera</taxon>
        <taxon>Heteroptera</taxon>
        <taxon>Panheteroptera</taxon>
        <taxon>Cimicomorpha</taxon>
        <taxon>Miridae</taxon>
        <taxon>Mirini</taxon>
        <taxon>Lygus</taxon>
    </lineage>
</organism>
<dbReference type="InterPro" id="IPR002401">
    <property type="entry name" value="Cyt_P450_E_grp-I"/>
</dbReference>
<evidence type="ECO:0000256" key="8">
    <source>
        <dbReference type="ARBA" id="ARBA00022848"/>
    </source>
</evidence>
<name>A0A146MCQ8_LYGHE</name>
<dbReference type="Pfam" id="PF00067">
    <property type="entry name" value="p450"/>
    <property type="match status" value="1"/>
</dbReference>
<reference evidence="16" key="1">
    <citation type="journal article" date="2016" name="Gigascience">
        <title>De novo construction of an expanded transcriptome assembly for the western tarnished plant bug, Lygus hesperus.</title>
        <authorList>
            <person name="Tassone E.E."/>
            <person name="Geib S.M."/>
            <person name="Hall B."/>
            <person name="Fabrick J.A."/>
            <person name="Brent C.S."/>
            <person name="Hull J.J."/>
        </authorList>
    </citation>
    <scope>NUCLEOTIDE SEQUENCE</scope>
</reference>
<keyword evidence="15" id="KW-1133">Transmembrane helix</keyword>
<dbReference type="InterPro" id="IPR001128">
    <property type="entry name" value="Cyt_P450"/>
</dbReference>
<dbReference type="PANTHER" id="PTHR24292">
    <property type="entry name" value="CYTOCHROME P450"/>
    <property type="match status" value="1"/>
</dbReference>
<dbReference type="Gene3D" id="1.10.630.10">
    <property type="entry name" value="Cytochrome P450"/>
    <property type="match status" value="1"/>
</dbReference>
<dbReference type="GO" id="GO:0016705">
    <property type="term" value="F:oxidoreductase activity, acting on paired donors, with incorporation or reduction of molecular oxygen"/>
    <property type="evidence" value="ECO:0007669"/>
    <property type="project" value="InterPro"/>
</dbReference>
<evidence type="ECO:0000256" key="1">
    <source>
        <dbReference type="ARBA" id="ARBA00001971"/>
    </source>
</evidence>
<keyword evidence="6 13" id="KW-0479">Metal-binding</keyword>
<dbReference type="EMBL" id="GDHC01002309">
    <property type="protein sequence ID" value="JAQ16320.1"/>
    <property type="molecule type" value="Transcribed_RNA"/>
</dbReference>
<dbReference type="PRINTS" id="PR00463">
    <property type="entry name" value="EP450I"/>
</dbReference>
<dbReference type="SUPFAM" id="SSF48264">
    <property type="entry name" value="Cytochrome P450"/>
    <property type="match status" value="1"/>
</dbReference>
<feature type="binding site" description="axial binding residue" evidence="13">
    <location>
        <position position="465"/>
    </location>
    <ligand>
        <name>heme</name>
        <dbReference type="ChEBI" id="CHEBI:30413"/>
    </ligand>
    <ligandPart>
        <name>Fe</name>
        <dbReference type="ChEBI" id="CHEBI:18248"/>
    </ligandPart>
</feature>
<gene>
    <name evidence="16" type="primary">Cyp6a13_1</name>
    <name evidence="16" type="ORF">g.89893</name>
</gene>
<keyword evidence="5 13" id="KW-0349">Heme</keyword>
<evidence type="ECO:0000313" key="16">
    <source>
        <dbReference type="EMBL" id="JAQ16320.1"/>
    </source>
</evidence>
<dbReference type="GO" id="GO:0005789">
    <property type="term" value="C:endoplasmic reticulum membrane"/>
    <property type="evidence" value="ECO:0007669"/>
    <property type="project" value="UniProtKB-SubCell"/>
</dbReference>
<protein>
    <submittedName>
        <fullName evidence="16">Putative cytochrome P450 6a13</fullName>
    </submittedName>
</protein>
<dbReference type="PROSITE" id="PS00086">
    <property type="entry name" value="CYTOCHROME_P450"/>
    <property type="match status" value="1"/>
</dbReference>
<comment type="subcellular location">
    <subcellularLocation>
        <location evidence="3">Endoplasmic reticulum membrane</location>
        <topology evidence="3">Peripheral membrane protein</topology>
    </subcellularLocation>
    <subcellularLocation>
        <location evidence="2">Microsome membrane</location>
        <topology evidence="2">Peripheral membrane protein</topology>
    </subcellularLocation>
</comment>
<comment type="similarity">
    <text evidence="4 14">Belongs to the cytochrome P450 family.</text>
</comment>
<evidence type="ECO:0000256" key="14">
    <source>
        <dbReference type="RuleBase" id="RU000461"/>
    </source>
</evidence>
<keyword evidence="10 13" id="KW-0408">Iron</keyword>
<keyword evidence="8" id="KW-0492">Microsome</keyword>
<evidence type="ECO:0000256" key="13">
    <source>
        <dbReference type="PIRSR" id="PIRSR602401-1"/>
    </source>
</evidence>
<dbReference type="PANTHER" id="PTHR24292:SF54">
    <property type="entry name" value="CYP9F3-RELATED"/>
    <property type="match status" value="1"/>
</dbReference>
<evidence type="ECO:0000256" key="12">
    <source>
        <dbReference type="ARBA" id="ARBA00023136"/>
    </source>
</evidence>
<evidence type="ECO:0000256" key="6">
    <source>
        <dbReference type="ARBA" id="ARBA00022723"/>
    </source>
</evidence>
<feature type="transmembrane region" description="Helical" evidence="15">
    <location>
        <begin position="20"/>
        <end position="41"/>
    </location>
</feature>
<evidence type="ECO:0000256" key="9">
    <source>
        <dbReference type="ARBA" id="ARBA00023002"/>
    </source>
</evidence>
<dbReference type="AlphaFoldDB" id="A0A146MCQ8"/>
<dbReference type="FunFam" id="1.10.630.10:FF:000182">
    <property type="entry name" value="Cytochrome P450 3A4"/>
    <property type="match status" value="1"/>
</dbReference>
<evidence type="ECO:0000256" key="7">
    <source>
        <dbReference type="ARBA" id="ARBA00022824"/>
    </source>
</evidence>